<reference evidence="10" key="1">
    <citation type="journal article" date="2023" name="GigaByte">
        <title>Genome assembly of the bearded iris, Iris pallida Lam.</title>
        <authorList>
            <person name="Bruccoleri R.E."/>
            <person name="Oakeley E.J."/>
            <person name="Faust A.M.E."/>
            <person name="Altorfer M."/>
            <person name="Dessus-Babus S."/>
            <person name="Burckhardt D."/>
            <person name="Oertli M."/>
            <person name="Naumann U."/>
            <person name="Petersen F."/>
            <person name="Wong J."/>
        </authorList>
    </citation>
    <scope>NUCLEOTIDE SEQUENCE</scope>
    <source>
        <strain evidence="10">GSM-AAB239-AS_SAM_17_03QT</strain>
    </source>
</reference>
<keyword evidence="4 9" id="KW-0812">Transmembrane</keyword>
<feature type="transmembrane region" description="Helical" evidence="9">
    <location>
        <begin position="155"/>
        <end position="175"/>
    </location>
</feature>
<proteinExistence type="inferred from homology"/>
<name>A0AAX6DYE2_IRIPA</name>
<keyword evidence="11" id="KW-1185">Reference proteome</keyword>
<keyword evidence="3" id="KW-0813">Transport</keyword>
<evidence type="ECO:0000313" key="10">
    <source>
        <dbReference type="EMBL" id="KAJ6796756.1"/>
    </source>
</evidence>
<accession>A0AAX6DYE2</accession>
<dbReference type="Proteomes" id="UP001140949">
    <property type="component" value="Unassembled WGS sequence"/>
</dbReference>
<feature type="transmembrane region" description="Helical" evidence="9">
    <location>
        <begin position="128"/>
        <end position="148"/>
    </location>
</feature>
<keyword evidence="8" id="KW-0407">Ion channel</keyword>
<evidence type="ECO:0000256" key="2">
    <source>
        <dbReference type="ARBA" id="ARBA00007079"/>
    </source>
</evidence>
<evidence type="ECO:0000256" key="9">
    <source>
        <dbReference type="SAM" id="Phobius"/>
    </source>
</evidence>
<reference evidence="10" key="2">
    <citation type="submission" date="2023-04" db="EMBL/GenBank/DDBJ databases">
        <authorList>
            <person name="Bruccoleri R.E."/>
            <person name="Oakeley E.J."/>
            <person name="Faust A.-M."/>
            <person name="Dessus-Babus S."/>
            <person name="Altorfer M."/>
            <person name="Burckhardt D."/>
            <person name="Oertli M."/>
            <person name="Naumann U."/>
            <person name="Petersen F."/>
            <person name="Wong J."/>
        </authorList>
    </citation>
    <scope>NUCLEOTIDE SEQUENCE</scope>
    <source>
        <strain evidence="10">GSM-AAB239-AS_SAM_17_03QT</strain>
        <tissue evidence="10">Leaf</tissue>
    </source>
</reference>
<dbReference type="PANTHER" id="PTHR31086">
    <property type="entry name" value="ALUMINUM-ACTIVATED MALATE TRANSPORTER 10"/>
    <property type="match status" value="1"/>
</dbReference>
<dbReference type="EMBL" id="JANAVB010041219">
    <property type="protein sequence ID" value="KAJ6796756.1"/>
    <property type="molecule type" value="Genomic_DNA"/>
</dbReference>
<dbReference type="AlphaFoldDB" id="A0AAX6DYE2"/>
<evidence type="ECO:0000256" key="4">
    <source>
        <dbReference type="ARBA" id="ARBA00022692"/>
    </source>
</evidence>
<evidence type="ECO:0000256" key="8">
    <source>
        <dbReference type="ARBA" id="ARBA00023303"/>
    </source>
</evidence>
<feature type="transmembrane region" description="Helical" evidence="9">
    <location>
        <begin position="240"/>
        <end position="261"/>
    </location>
</feature>
<evidence type="ECO:0000256" key="6">
    <source>
        <dbReference type="ARBA" id="ARBA00023065"/>
    </source>
</evidence>
<sequence length="477" mass="52597">MLVHTFPRHPHINRHFICNQASQELKLVISLHSLSVVMDSKMALPADDSNSSRLSNSVAITFAETETNAGTVVMNKPNRRGCLRTLSRGSGVVTDNKKLLHSGKVGLALVLVSLLYMLEVIHDRLGDNAMWAVMTVVVVFEFTSGATISKGVNRFIGTILGGGLGYLVALLAQQISGAGRVVAIGTSLYIFGAAGTYTRMVPGVKKKYDYGVLIFILTFSLVAVSGVREDEIIKIASDRLWSICVGFAICLFISLFVFPVWAGNELHDSMAAKFDKLASSIEGCLEEHSNRNMDENMEKRTTDSFAGCLSVLTSKTTDGTLANFARWEPWHGRFGLNHPWNKYLQIGELLRQLATFVISFEVCLQSEKKVSAKYLVTVGINEHYETTCSLLAYTMRELGDRIYKMARYDQEGEAVTSKLRTLRSELCSQMPLSNQNGGTNGGETPSSLYVLAEIVDKVEEIVREVDKFGKTAGYTRK</sequence>
<evidence type="ECO:0000256" key="5">
    <source>
        <dbReference type="ARBA" id="ARBA00022989"/>
    </source>
</evidence>
<keyword evidence="5 9" id="KW-1133">Transmembrane helix</keyword>
<feature type="transmembrane region" description="Helical" evidence="9">
    <location>
        <begin position="210"/>
        <end position="228"/>
    </location>
</feature>
<dbReference type="Pfam" id="PF11744">
    <property type="entry name" value="ALMT"/>
    <property type="match status" value="1"/>
</dbReference>
<dbReference type="GO" id="GO:0015743">
    <property type="term" value="P:malate transport"/>
    <property type="evidence" value="ECO:0007669"/>
    <property type="project" value="InterPro"/>
</dbReference>
<comment type="caution">
    <text evidence="10">The sequence shown here is derived from an EMBL/GenBank/DDBJ whole genome shotgun (WGS) entry which is preliminary data.</text>
</comment>
<keyword evidence="6" id="KW-0406">Ion transport</keyword>
<evidence type="ECO:0000256" key="3">
    <source>
        <dbReference type="ARBA" id="ARBA00022448"/>
    </source>
</evidence>
<gene>
    <name evidence="10" type="ORF">M6B38_220105</name>
</gene>
<evidence type="ECO:0000256" key="7">
    <source>
        <dbReference type="ARBA" id="ARBA00023136"/>
    </source>
</evidence>
<keyword evidence="7 9" id="KW-0472">Membrane</keyword>
<feature type="transmembrane region" description="Helical" evidence="9">
    <location>
        <begin position="181"/>
        <end position="198"/>
    </location>
</feature>
<dbReference type="GO" id="GO:0034220">
    <property type="term" value="P:monoatomic ion transmembrane transport"/>
    <property type="evidence" value="ECO:0007669"/>
    <property type="project" value="UniProtKB-KW"/>
</dbReference>
<evidence type="ECO:0000256" key="1">
    <source>
        <dbReference type="ARBA" id="ARBA00004141"/>
    </source>
</evidence>
<organism evidence="10 11">
    <name type="scientific">Iris pallida</name>
    <name type="common">Sweet iris</name>
    <dbReference type="NCBI Taxonomy" id="29817"/>
    <lineage>
        <taxon>Eukaryota</taxon>
        <taxon>Viridiplantae</taxon>
        <taxon>Streptophyta</taxon>
        <taxon>Embryophyta</taxon>
        <taxon>Tracheophyta</taxon>
        <taxon>Spermatophyta</taxon>
        <taxon>Magnoliopsida</taxon>
        <taxon>Liliopsida</taxon>
        <taxon>Asparagales</taxon>
        <taxon>Iridaceae</taxon>
        <taxon>Iridoideae</taxon>
        <taxon>Irideae</taxon>
        <taxon>Iris</taxon>
    </lineage>
</organism>
<comment type="subcellular location">
    <subcellularLocation>
        <location evidence="1">Membrane</location>
        <topology evidence="1">Multi-pass membrane protein</topology>
    </subcellularLocation>
</comment>
<evidence type="ECO:0000313" key="11">
    <source>
        <dbReference type="Proteomes" id="UP001140949"/>
    </source>
</evidence>
<dbReference type="InterPro" id="IPR020966">
    <property type="entry name" value="ALMT"/>
</dbReference>
<dbReference type="GO" id="GO:0016020">
    <property type="term" value="C:membrane"/>
    <property type="evidence" value="ECO:0007669"/>
    <property type="project" value="UniProtKB-SubCell"/>
</dbReference>
<protein>
    <submittedName>
        <fullName evidence="10">Aluminum-activated malate transporter 10-like isoform X1</fullName>
    </submittedName>
</protein>
<comment type="similarity">
    <text evidence="2">Belongs to the aromatic acid exporter (TC 2.A.85) family.</text>
</comment>
<feature type="transmembrane region" description="Helical" evidence="9">
    <location>
        <begin position="105"/>
        <end position="122"/>
    </location>
</feature>